<feature type="transmembrane region" description="Helical" evidence="2">
    <location>
        <begin position="14"/>
        <end position="39"/>
    </location>
</feature>
<evidence type="ECO:0000313" key="3">
    <source>
        <dbReference type="EMBL" id="KKK79123.1"/>
    </source>
</evidence>
<protein>
    <recommendedName>
        <fullName evidence="4">Acriflavin resistance protein</fullName>
    </recommendedName>
</protein>
<keyword evidence="2" id="KW-1133">Transmembrane helix</keyword>
<reference evidence="3" key="1">
    <citation type="journal article" date="2015" name="Nature">
        <title>Complex archaea that bridge the gap between prokaryotes and eukaryotes.</title>
        <authorList>
            <person name="Spang A."/>
            <person name="Saw J.H."/>
            <person name="Jorgensen S.L."/>
            <person name="Zaremba-Niedzwiedzka K."/>
            <person name="Martijn J."/>
            <person name="Lind A.E."/>
            <person name="van Eijk R."/>
            <person name="Schleper C."/>
            <person name="Guy L."/>
            <person name="Ettema T.J."/>
        </authorList>
    </citation>
    <scope>NUCLEOTIDE SEQUENCE</scope>
</reference>
<comment type="caution">
    <text evidence="3">The sequence shown here is derived from an EMBL/GenBank/DDBJ whole genome shotgun (WGS) entry which is preliminary data.</text>
</comment>
<evidence type="ECO:0000256" key="2">
    <source>
        <dbReference type="SAM" id="Phobius"/>
    </source>
</evidence>
<dbReference type="AlphaFoldDB" id="A0A0F8YCL6"/>
<dbReference type="SUPFAM" id="SSF82866">
    <property type="entry name" value="Multidrug efflux transporter AcrB transmembrane domain"/>
    <property type="match status" value="1"/>
</dbReference>
<evidence type="ECO:0008006" key="4">
    <source>
        <dbReference type="Google" id="ProtNLM"/>
    </source>
</evidence>
<keyword evidence="2" id="KW-0472">Membrane</keyword>
<dbReference type="Gene3D" id="1.20.1640.10">
    <property type="entry name" value="Multidrug efflux transporter AcrB transmembrane domain"/>
    <property type="match status" value="1"/>
</dbReference>
<dbReference type="EMBL" id="LAZR01054171">
    <property type="protein sequence ID" value="KKK79123.1"/>
    <property type="molecule type" value="Genomic_DNA"/>
</dbReference>
<gene>
    <name evidence="3" type="ORF">LCGC14_2836660</name>
</gene>
<feature type="non-terminal residue" evidence="3">
    <location>
        <position position="1"/>
    </location>
</feature>
<sequence length="78" mass="8718">LLERSFQAQFLKPMVVSIAFGLMFATLMTLLAVPSMYLIGNDIRRALRWLRTGRWPTPEEVASRDEPVAEAPAAGDRA</sequence>
<feature type="region of interest" description="Disordered" evidence="1">
    <location>
        <begin position="58"/>
        <end position="78"/>
    </location>
</feature>
<name>A0A0F8YCL6_9ZZZZ</name>
<accession>A0A0F8YCL6</accession>
<evidence type="ECO:0000256" key="1">
    <source>
        <dbReference type="SAM" id="MobiDB-lite"/>
    </source>
</evidence>
<proteinExistence type="predicted"/>
<keyword evidence="2" id="KW-0812">Transmembrane</keyword>
<organism evidence="3">
    <name type="scientific">marine sediment metagenome</name>
    <dbReference type="NCBI Taxonomy" id="412755"/>
    <lineage>
        <taxon>unclassified sequences</taxon>
        <taxon>metagenomes</taxon>
        <taxon>ecological metagenomes</taxon>
    </lineage>
</organism>